<organism evidence="3 4">
    <name type="scientific">Luteococcus peritonei</name>
    <dbReference type="NCBI Taxonomy" id="88874"/>
    <lineage>
        <taxon>Bacteria</taxon>
        <taxon>Bacillati</taxon>
        <taxon>Actinomycetota</taxon>
        <taxon>Actinomycetes</taxon>
        <taxon>Propionibacteriales</taxon>
        <taxon>Propionibacteriaceae</taxon>
        <taxon>Luteococcus</taxon>
    </lineage>
</organism>
<comment type="similarity">
    <text evidence="1">Belongs to the ROK (NagC/XylR) family.</text>
</comment>
<evidence type="ECO:0000259" key="2">
    <source>
        <dbReference type="SMART" id="SM00419"/>
    </source>
</evidence>
<evidence type="ECO:0000313" key="3">
    <source>
        <dbReference type="EMBL" id="MFD1889949.1"/>
    </source>
</evidence>
<reference evidence="4" key="1">
    <citation type="journal article" date="2019" name="Int. J. Syst. Evol. Microbiol.">
        <title>The Global Catalogue of Microorganisms (GCM) 10K type strain sequencing project: providing services to taxonomists for standard genome sequencing and annotation.</title>
        <authorList>
            <consortium name="The Broad Institute Genomics Platform"/>
            <consortium name="The Broad Institute Genome Sequencing Center for Infectious Disease"/>
            <person name="Wu L."/>
            <person name="Ma J."/>
        </authorList>
    </citation>
    <scope>NUCLEOTIDE SEQUENCE [LARGE SCALE GENOMIC DNA]</scope>
    <source>
        <strain evidence="4">CAIM 431</strain>
    </source>
</reference>
<dbReference type="PROSITE" id="PS01125">
    <property type="entry name" value="ROK"/>
    <property type="match status" value="1"/>
</dbReference>
<dbReference type="PANTHER" id="PTHR18964:SF149">
    <property type="entry name" value="BIFUNCTIONAL UDP-N-ACETYLGLUCOSAMINE 2-EPIMERASE_N-ACETYLMANNOSAMINE KINASE"/>
    <property type="match status" value="1"/>
</dbReference>
<dbReference type="InterPro" id="IPR049874">
    <property type="entry name" value="ROK_cs"/>
</dbReference>
<proteinExistence type="inferred from homology"/>
<feature type="domain" description="HTH crp-type" evidence="2">
    <location>
        <begin position="28"/>
        <end position="83"/>
    </location>
</feature>
<name>A0ABW4RVW6_9ACTN</name>
<protein>
    <submittedName>
        <fullName evidence="3">ROK family transcriptional regulator</fullName>
    </submittedName>
</protein>
<dbReference type="PANTHER" id="PTHR18964">
    <property type="entry name" value="ROK (REPRESSOR, ORF, KINASE) FAMILY"/>
    <property type="match status" value="1"/>
</dbReference>
<dbReference type="RefSeq" id="WP_343872881.1">
    <property type="nucleotide sequence ID" value="NZ_BAAAIX010000013.1"/>
</dbReference>
<gene>
    <name evidence="3" type="ORF">ACFSCS_07065</name>
</gene>
<dbReference type="Gene3D" id="1.10.10.10">
    <property type="entry name" value="Winged helix-like DNA-binding domain superfamily/Winged helix DNA-binding domain"/>
    <property type="match status" value="1"/>
</dbReference>
<dbReference type="Proteomes" id="UP001597326">
    <property type="component" value="Unassembled WGS sequence"/>
</dbReference>
<dbReference type="SUPFAM" id="SSF53067">
    <property type="entry name" value="Actin-like ATPase domain"/>
    <property type="match status" value="1"/>
</dbReference>
<dbReference type="Gene3D" id="3.30.420.40">
    <property type="match status" value="2"/>
</dbReference>
<sequence>MGQVVMSEEARGRDLGALKGHNQRVVADAIRRSPGGISRTQIAELTGLTPQSVGNIVRPLMQQGLVIEAGRSSSGGKPRVLLTLNPAGSYTVGVHLDPQQLEIVLFDLSGEAVDRTVRPTPRSEQPQKVIDAIARRIQRQLDQAGIGRDLVCGVGLAVPGPIDLARGIMIDPPLMPSWRNVSIRQMLEERLNIPVVMEKDVLAAALGELWLTRAPEPPSFVFVYLGTGTGLAFAQAGRVMRGRTGNSGEIGHIMSSRPAEICPHCGGTHVGLSLSPYEWVREGQLAGILPDLGYSAGRRRIEEHAAMLVARAAAGEPEARSVMEPIAFSLAQLASVASDLLDLDEVVLGGPYWVELAEWMTPLVQRSVNELTVLHSVRPVRVRSSIRAEDVGAVGAASLAMESFFLTA</sequence>
<dbReference type="InterPro" id="IPR036390">
    <property type="entry name" value="WH_DNA-bd_sf"/>
</dbReference>
<keyword evidence="4" id="KW-1185">Reference proteome</keyword>
<evidence type="ECO:0000313" key="4">
    <source>
        <dbReference type="Proteomes" id="UP001597326"/>
    </source>
</evidence>
<dbReference type="CDD" id="cd23763">
    <property type="entry name" value="ASKHA_ATPase_ROK"/>
    <property type="match status" value="1"/>
</dbReference>
<dbReference type="InterPro" id="IPR000600">
    <property type="entry name" value="ROK"/>
</dbReference>
<dbReference type="InterPro" id="IPR043129">
    <property type="entry name" value="ATPase_NBD"/>
</dbReference>
<dbReference type="InterPro" id="IPR012318">
    <property type="entry name" value="HTH_CRP"/>
</dbReference>
<comment type="caution">
    <text evidence="3">The sequence shown here is derived from an EMBL/GenBank/DDBJ whole genome shotgun (WGS) entry which is preliminary data.</text>
</comment>
<evidence type="ECO:0000256" key="1">
    <source>
        <dbReference type="ARBA" id="ARBA00006479"/>
    </source>
</evidence>
<accession>A0ABW4RVW6</accession>
<dbReference type="SUPFAM" id="SSF46785">
    <property type="entry name" value="Winged helix' DNA-binding domain"/>
    <property type="match status" value="1"/>
</dbReference>
<dbReference type="EMBL" id="JBHUFZ010000016">
    <property type="protein sequence ID" value="MFD1889949.1"/>
    <property type="molecule type" value="Genomic_DNA"/>
</dbReference>
<dbReference type="SMART" id="SM00419">
    <property type="entry name" value="HTH_CRP"/>
    <property type="match status" value="1"/>
</dbReference>
<dbReference type="Pfam" id="PF00480">
    <property type="entry name" value="ROK"/>
    <property type="match status" value="1"/>
</dbReference>
<dbReference type="InterPro" id="IPR036388">
    <property type="entry name" value="WH-like_DNA-bd_sf"/>
</dbReference>